<dbReference type="Proteomes" id="UP000003959">
    <property type="component" value="Unassembled WGS sequence"/>
</dbReference>
<reference evidence="3" key="1">
    <citation type="journal article" date="2011" name="Proc. Natl. Acad. Sci. U.S.A.">
        <title>Genomic insights into the physiology and ecology of the marine filamentous cyanobacterium Lyngbya majuscula.</title>
        <authorList>
            <person name="Jones A.C."/>
            <person name="Monroe E.A."/>
            <person name="Podell S."/>
            <person name="Hess W.R."/>
            <person name="Klages S."/>
            <person name="Esquenazi E."/>
            <person name="Niessen S."/>
            <person name="Hoover H."/>
            <person name="Rothmann M."/>
            <person name="Lasken R.S."/>
            <person name="Yates J.R.III."/>
            <person name="Reinhardt R."/>
            <person name="Kube M."/>
            <person name="Burkart M.D."/>
            <person name="Allen E.E."/>
            <person name="Dorrestein P.C."/>
            <person name="Gerwick W.H."/>
            <person name="Gerwick L."/>
        </authorList>
    </citation>
    <scope>NUCLEOTIDE SEQUENCE [LARGE SCALE GENOMIC DNA]</scope>
    <source>
        <strain evidence="3">3L</strain>
    </source>
</reference>
<gene>
    <name evidence="2" type="ORF">LYNGBM3L_05270</name>
</gene>
<dbReference type="EMBL" id="GL890907">
    <property type="protein sequence ID" value="EGJ32669.1"/>
    <property type="molecule type" value="Genomic_DNA"/>
</dbReference>
<keyword evidence="3" id="KW-1185">Reference proteome</keyword>
<dbReference type="HOGENOM" id="CLU_3330269_0_0_3"/>
<evidence type="ECO:0000313" key="2">
    <source>
        <dbReference type="EMBL" id="EGJ32669.1"/>
    </source>
</evidence>
<accession>F4XRV0</accession>
<protein>
    <submittedName>
        <fullName evidence="2">Uncharacterized protein</fullName>
    </submittedName>
</protein>
<feature type="compositionally biased region" description="Basic and acidic residues" evidence="1">
    <location>
        <begin position="25"/>
        <end position="38"/>
    </location>
</feature>
<evidence type="ECO:0000313" key="3">
    <source>
        <dbReference type="Proteomes" id="UP000003959"/>
    </source>
</evidence>
<sequence length="38" mass="4396">MIQRRTIKWAMPTNTQLESGIGNRESNRRVGIADKDHD</sequence>
<name>F4XRV0_9CYAN</name>
<evidence type="ECO:0000256" key="1">
    <source>
        <dbReference type="SAM" id="MobiDB-lite"/>
    </source>
</evidence>
<feature type="region of interest" description="Disordered" evidence="1">
    <location>
        <begin position="1"/>
        <end position="38"/>
    </location>
</feature>
<dbReference type="AlphaFoldDB" id="F4XRV0"/>
<proteinExistence type="predicted"/>
<organism evidence="2 3">
    <name type="scientific">Moorena producens 3L</name>
    <dbReference type="NCBI Taxonomy" id="489825"/>
    <lineage>
        <taxon>Bacteria</taxon>
        <taxon>Bacillati</taxon>
        <taxon>Cyanobacteriota</taxon>
        <taxon>Cyanophyceae</taxon>
        <taxon>Coleofasciculales</taxon>
        <taxon>Coleofasciculaceae</taxon>
        <taxon>Moorena</taxon>
    </lineage>
</organism>